<accession>A0A543G6P6</accession>
<dbReference type="AlphaFoldDB" id="A0A543G6P6"/>
<comment type="caution">
    <text evidence="1">The sequence shown here is derived from an EMBL/GenBank/DDBJ whole genome shotgun (WGS) entry which is preliminary data.</text>
</comment>
<organism evidence="1 2">
    <name type="scientific">Flavobacterium branchiophilum</name>
    <dbReference type="NCBI Taxonomy" id="55197"/>
    <lineage>
        <taxon>Bacteria</taxon>
        <taxon>Pseudomonadati</taxon>
        <taxon>Bacteroidota</taxon>
        <taxon>Flavobacteriia</taxon>
        <taxon>Flavobacteriales</taxon>
        <taxon>Flavobacteriaceae</taxon>
        <taxon>Flavobacterium</taxon>
    </lineage>
</organism>
<evidence type="ECO:0000313" key="1">
    <source>
        <dbReference type="EMBL" id="TQM41749.1"/>
    </source>
</evidence>
<evidence type="ECO:0000313" key="2">
    <source>
        <dbReference type="Proteomes" id="UP000320773"/>
    </source>
</evidence>
<name>A0A543G6P6_9FLAO</name>
<protein>
    <submittedName>
        <fullName evidence="1">Uncharacterized protein</fullName>
    </submittedName>
</protein>
<dbReference type="EMBL" id="VFPJ01000001">
    <property type="protein sequence ID" value="TQM41749.1"/>
    <property type="molecule type" value="Genomic_DNA"/>
</dbReference>
<sequence>MIKTNYMHTLYGVIEKFFVSISRGFGSTFFMKIYK</sequence>
<reference evidence="1 2" key="1">
    <citation type="submission" date="2019-06" db="EMBL/GenBank/DDBJ databases">
        <title>Genomic Encyclopedia of Archaeal and Bacterial Type Strains, Phase II (KMG-II): from individual species to whole genera.</title>
        <authorList>
            <person name="Goeker M."/>
        </authorList>
    </citation>
    <scope>NUCLEOTIDE SEQUENCE [LARGE SCALE GENOMIC DNA]</scope>
    <source>
        <strain evidence="1 2">DSM 24789</strain>
    </source>
</reference>
<dbReference type="Proteomes" id="UP000320773">
    <property type="component" value="Unassembled WGS sequence"/>
</dbReference>
<proteinExistence type="predicted"/>
<gene>
    <name evidence="1" type="ORF">BC670_2748</name>
</gene>